<accession>B1KKQ6</accession>
<dbReference type="STRING" id="392500.Swoo_3002"/>
<keyword evidence="1" id="KW-0472">Membrane</keyword>
<dbReference type="eggNOG" id="ENOG5031I82">
    <property type="taxonomic scope" value="Bacteria"/>
</dbReference>
<organism evidence="2 3">
    <name type="scientific">Shewanella woodyi (strain ATCC 51908 / MS32)</name>
    <dbReference type="NCBI Taxonomy" id="392500"/>
    <lineage>
        <taxon>Bacteria</taxon>
        <taxon>Pseudomonadati</taxon>
        <taxon>Pseudomonadota</taxon>
        <taxon>Gammaproteobacteria</taxon>
        <taxon>Alteromonadales</taxon>
        <taxon>Shewanellaceae</taxon>
        <taxon>Shewanella</taxon>
    </lineage>
</organism>
<dbReference type="KEGG" id="swd:Swoo_3002"/>
<dbReference type="EMBL" id="CP000961">
    <property type="protein sequence ID" value="ACA87273.1"/>
    <property type="molecule type" value="Genomic_DNA"/>
</dbReference>
<keyword evidence="1" id="KW-0812">Transmembrane</keyword>
<dbReference type="Proteomes" id="UP000002168">
    <property type="component" value="Chromosome"/>
</dbReference>
<evidence type="ECO:0000313" key="2">
    <source>
        <dbReference type="EMBL" id="ACA87273.1"/>
    </source>
</evidence>
<gene>
    <name evidence="2" type="ordered locus">Swoo_3002</name>
</gene>
<feature type="transmembrane region" description="Helical" evidence="1">
    <location>
        <begin position="36"/>
        <end position="54"/>
    </location>
</feature>
<sequence>MELKSVNLIQLTVSTNVKTLIAISKNFGSNTMVKKLGLTFCFIIILSAIAYHFLTPKITLSNDSAKSYAALNFTLPSSQISFSPIPSQSRQSIYFSPQKNRDLSPTSLSQIKAVSWRKGNLTTRHQIS</sequence>
<keyword evidence="3" id="KW-1185">Reference proteome</keyword>
<evidence type="ECO:0000256" key="1">
    <source>
        <dbReference type="SAM" id="Phobius"/>
    </source>
</evidence>
<keyword evidence="1" id="KW-1133">Transmembrane helix</keyword>
<dbReference type="HOGENOM" id="CLU_1958082_0_0_6"/>
<name>B1KKQ6_SHEWM</name>
<dbReference type="AlphaFoldDB" id="B1KKQ6"/>
<evidence type="ECO:0000313" key="3">
    <source>
        <dbReference type="Proteomes" id="UP000002168"/>
    </source>
</evidence>
<proteinExistence type="predicted"/>
<reference evidence="2 3" key="1">
    <citation type="submission" date="2008-02" db="EMBL/GenBank/DDBJ databases">
        <title>Complete sequence of Shewanella woodyi ATCC 51908.</title>
        <authorList>
            <consortium name="US DOE Joint Genome Institute"/>
            <person name="Copeland A."/>
            <person name="Lucas S."/>
            <person name="Lapidus A."/>
            <person name="Glavina del Rio T."/>
            <person name="Dalin E."/>
            <person name="Tice H."/>
            <person name="Bruce D."/>
            <person name="Goodwin L."/>
            <person name="Pitluck S."/>
            <person name="Sims D."/>
            <person name="Brettin T."/>
            <person name="Detter J.C."/>
            <person name="Han C."/>
            <person name="Kuske C.R."/>
            <person name="Schmutz J."/>
            <person name="Larimer F."/>
            <person name="Land M."/>
            <person name="Hauser L."/>
            <person name="Kyrpides N."/>
            <person name="Lykidis A."/>
            <person name="Zhao J.-S."/>
            <person name="Richardson P."/>
        </authorList>
    </citation>
    <scope>NUCLEOTIDE SEQUENCE [LARGE SCALE GENOMIC DNA]</scope>
    <source>
        <strain evidence="3">ATCC 51908 / MS32</strain>
    </source>
</reference>
<protein>
    <submittedName>
        <fullName evidence="2">Uncharacterized protein</fullName>
    </submittedName>
</protein>